<feature type="non-terminal residue" evidence="11">
    <location>
        <position position="97"/>
    </location>
</feature>
<dbReference type="PANTHER" id="PTHR43296:SF2">
    <property type="entry name" value="PEROXISOMAL 2,4-DIENOYL-COA REDUCTASE [(3E)-ENOYL-COA-PRODUCING]"/>
    <property type="match status" value="1"/>
</dbReference>
<comment type="catalytic activity">
    <reaction evidence="10">
        <text>(2E,4Z,7Z,10Z,13Z,16Z,19Z)-docosaheptaenoyl-CoA + NADPH + H(+) = (3E,7Z,10Z,13Z,16Z,19Z)-docosahexaenoyl-CoA + NADP(+)</text>
        <dbReference type="Rhea" id="RHEA:44920"/>
        <dbReference type="ChEBI" id="CHEBI:15378"/>
        <dbReference type="ChEBI" id="CHEBI:57783"/>
        <dbReference type="ChEBI" id="CHEBI:58349"/>
        <dbReference type="ChEBI" id="CHEBI:77559"/>
        <dbReference type="ChEBI" id="CHEBI:84791"/>
    </reaction>
</comment>
<keyword evidence="2" id="KW-0560">Oxidoreductase</keyword>
<dbReference type="GO" id="GO:0009062">
    <property type="term" value="P:fatty acid catabolic process"/>
    <property type="evidence" value="ECO:0007669"/>
    <property type="project" value="InterPro"/>
</dbReference>
<dbReference type="STRING" id="45351.A7T486"/>
<proteinExistence type="inferred from homology"/>
<evidence type="ECO:0000256" key="1">
    <source>
        <dbReference type="ARBA" id="ARBA00022857"/>
    </source>
</evidence>
<comment type="catalytic activity">
    <reaction evidence="8">
        <text>a (2E,4E)-dienoyl-CoA + NADPH + H(+) = a 4,5-saturated-(3E)-enoyl-CoA + NADP(+)</text>
        <dbReference type="Rhea" id="RHEA:45912"/>
        <dbReference type="ChEBI" id="CHEBI:15378"/>
        <dbReference type="ChEBI" id="CHEBI:57783"/>
        <dbReference type="ChEBI" id="CHEBI:58349"/>
        <dbReference type="ChEBI" id="CHEBI:85101"/>
        <dbReference type="ChEBI" id="CHEBI:85493"/>
        <dbReference type="EC" id="1.3.1.124"/>
    </reaction>
</comment>
<evidence type="ECO:0000313" key="12">
    <source>
        <dbReference type="Proteomes" id="UP000001593"/>
    </source>
</evidence>
<dbReference type="InParanoid" id="A7T486"/>
<gene>
    <name evidence="11" type="ORF">NEMVEDRAFT_v1g145288</name>
</gene>
<dbReference type="PANTHER" id="PTHR43296">
    <property type="entry name" value="PEROXISOMAL 2,4-DIENOYL-COA REDUCTASE"/>
    <property type="match status" value="1"/>
</dbReference>
<comment type="subunit">
    <text evidence="4">Monomer, dimer and oligomer.</text>
</comment>
<comment type="catalytic activity">
    <reaction evidence="9">
        <text>a (2E,4Z)-dienoyl-CoA + NADPH + H(+) = a 4,5-saturated-(3E)-enoyl-CoA + NADP(+)</text>
        <dbReference type="Rhea" id="RHEA:61892"/>
        <dbReference type="ChEBI" id="CHEBI:15378"/>
        <dbReference type="ChEBI" id="CHEBI:57783"/>
        <dbReference type="ChEBI" id="CHEBI:58349"/>
        <dbReference type="ChEBI" id="CHEBI:85099"/>
        <dbReference type="ChEBI" id="CHEBI:85493"/>
        <dbReference type="EC" id="1.3.1.124"/>
    </reaction>
</comment>
<keyword evidence="12" id="KW-1185">Reference proteome</keyword>
<organism evidence="11 12">
    <name type="scientific">Nematostella vectensis</name>
    <name type="common">Starlet sea anemone</name>
    <dbReference type="NCBI Taxonomy" id="45351"/>
    <lineage>
        <taxon>Eukaryota</taxon>
        <taxon>Metazoa</taxon>
        <taxon>Cnidaria</taxon>
        <taxon>Anthozoa</taxon>
        <taxon>Hexacorallia</taxon>
        <taxon>Actiniaria</taxon>
        <taxon>Edwardsiidae</taxon>
        <taxon>Nematostella</taxon>
    </lineage>
</organism>
<comment type="similarity">
    <text evidence="3">Belongs to the short-chain dehydrogenases/reductases (SDR) family. 2,4-dienoyl-CoA reductase subfamily.</text>
</comment>
<dbReference type="EMBL" id="DS470803">
    <property type="protein sequence ID" value="EDO29228.1"/>
    <property type="molecule type" value="Genomic_DNA"/>
</dbReference>
<evidence type="ECO:0000256" key="2">
    <source>
        <dbReference type="ARBA" id="ARBA00023002"/>
    </source>
</evidence>
<dbReference type="HOGENOM" id="CLU_2352618_0_0_1"/>
<keyword evidence="1" id="KW-0521">NADP</keyword>
<dbReference type="Gene3D" id="3.40.50.720">
    <property type="entry name" value="NAD(P)-binding Rossmann-like Domain"/>
    <property type="match status" value="1"/>
</dbReference>
<dbReference type="AlphaFoldDB" id="A7T486"/>
<dbReference type="GO" id="GO:0008670">
    <property type="term" value="F:2,4-dienoyl-CoA reductase (NADPH) activity"/>
    <property type="evidence" value="ECO:0007669"/>
    <property type="project" value="InterPro"/>
</dbReference>
<evidence type="ECO:0000256" key="3">
    <source>
        <dbReference type="ARBA" id="ARBA00025787"/>
    </source>
</evidence>
<name>A7T486_NEMVE</name>
<evidence type="ECO:0000256" key="8">
    <source>
        <dbReference type="ARBA" id="ARBA00048009"/>
    </source>
</evidence>
<evidence type="ECO:0000256" key="9">
    <source>
        <dbReference type="ARBA" id="ARBA00048340"/>
    </source>
</evidence>
<evidence type="ECO:0000313" key="11">
    <source>
        <dbReference type="EMBL" id="EDO29228.1"/>
    </source>
</evidence>
<evidence type="ECO:0000256" key="4">
    <source>
        <dbReference type="ARBA" id="ARBA00025939"/>
    </source>
</evidence>
<evidence type="ECO:0000256" key="5">
    <source>
        <dbReference type="ARBA" id="ARBA00026117"/>
    </source>
</evidence>
<dbReference type="InterPro" id="IPR045017">
    <property type="entry name" value="DECR2-like"/>
</dbReference>
<protein>
    <recommendedName>
        <fullName evidence="6">Peroxisomal 2,4-dienoyl-CoA reductase [(3E)-enoyl-CoA-producing]</fullName>
        <ecNumber evidence="5">1.3.1.124</ecNumber>
    </recommendedName>
    <alternativeName>
        <fullName evidence="7">2,4-dienoyl-CoA reductase 2</fullName>
    </alternativeName>
</protein>
<dbReference type="Proteomes" id="UP000001593">
    <property type="component" value="Unassembled WGS sequence"/>
</dbReference>
<dbReference type="EC" id="1.3.1.124" evidence="5"/>
<sequence length="97" mass="10514">FDIDTFGTFNMSKAVYNSWFKGCGGCKRAIDKGCGGCKRAIDKGCGGCKRAIAMAKHLAVEWGPQRVRVNCVAPGPIEDTEGMSRLGNHSLPFFKLK</sequence>
<dbReference type="Pfam" id="PF13561">
    <property type="entry name" value="adh_short_C2"/>
    <property type="match status" value="1"/>
</dbReference>
<dbReference type="OMA" id="GGCKRAI"/>
<evidence type="ECO:0000256" key="6">
    <source>
        <dbReference type="ARBA" id="ARBA00026221"/>
    </source>
</evidence>
<dbReference type="PhylomeDB" id="A7T486"/>
<dbReference type="SUPFAM" id="SSF51735">
    <property type="entry name" value="NAD(P)-binding Rossmann-fold domains"/>
    <property type="match status" value="1"/>
</dbReference>
<evidence type="ECO:0000256" key="10">
    <source>
        <dbReference type="ARBA" id="ARBA00048631"/>
    </source>
</evidence>
<dbReference type="InterPro" id="IPR002347">
    <property type="entry name" value="SDR_fam"/>
</dbReference>
<accession>A7T486</accession>
<reference evidence="11 12" key="1">
    <citation type="journal article" date="2007" name="Science">
        <title>Sea anemone genome reveals ancestral eumetazoan gene repertoire and genomic organization.</title>
        <authorList>
            <person name="Putnam N.H."/>
            <person name="Srivastava M."/>
            <person name="Hellsten U."/>
            <person name="Dirks B."/>
            <person name="Chapman J."/>
            <person name="Salamov A."/>
            <person name="Terry A."/>
            <person name="Shapiro H."/>
            <person name="Lindquist E."/>
            <person name="Kapitonov V.V."/>
            <person name="Jurka J."/>
            <person name="Genikhovich G."/>
            <person name="Grigoriev I.V."/>
            <person name="Lucas S.M."/>
            <person name="Steele R.E."/>
            <person name="Finnerty J.R."/>
            <person name="Technau U."/>
            <person name="Martindale M.Q."/>
            <person name="Rokhsar D.S."/>
        </authorList>
    </citation>
    <scope>NUCLEOTIDE SEQUENCE [LARGE SCALE GENOMIC DNA]</scope>
    <source>
        <strain evidence="12">CH2 X CH6</strain>
    </source>
</reference>
<dbReference type="InterPro" id="IPR036291">
    <property type="entry name" value="NAD(P)-bd_dom_sf"/>
</dbReference>
<evidence type="ECO:0000256" key="7">
    <source>
        <dbReference type="ARBA" id="ARBA00030890"/>
    </source>
</evidence>
<dbReference type="eggNOG" id="KOG0725">
    <property type="taxonomic scope" value="Eukaryota"/>
</dbReference>